<feature type="region of interest" description="Disordered" evidence="1">
    <location>
        <begin position="116"/>
        <end position="161"/>
    </location>
</feature>
<feature type="compositionally biased region" description="Basic residues" evidence="1">
    <location>
        <begin position="20"/>
        <end position="29"/>
    </location>
</feature>
<keyword evidence="3" id="KW-1185">Reference proteome</keyword>
<evidence type="ECO:0000313" key="2">
    <source>
        <dbReference type="EMBL" id="TEB37056.1"/>
    </source>
</evidence>
<gene>
    <name evidence="2" type="ORF">FA13DRAFT_1771399</name>
</gene>
<name>A0A4Y7TSB6_COPMI</name>
<dbReference type="EMBL" id="QPFP01000005">
    <property type="protein sequence ID" value="TEB37056.1"/>
    <property type="molecule type" value="Genomic_DNA"/>
</dbReference>
<reference evidence="2 3" key="1">
    <citation type="journal article" date="2019" name="Nat. Ecol. Evol.">
        <title>Megaphylogeny resolves global patterns of mushroom evolution.</title>
        <authorList>
            <person name="Varga T."/>
            <person name="Krizsan K."/>
            <person name="Foldi C."/>
            <person name="Dima B."/>
            <person name="Sanchez-Garcia M."/>
            <person name="Sanchez-Ramirez S."/>
            <person name="Szollosi G.J."/>
            <person name="Szarkandi J.G."/>
            <person name="Papp V."/>
            <person name="Albert L."/>
            <person name="Andreopoulos W."/>
            <person name="Angelini C."/>
            <person name="Antonin V."/>
            <person name="Barry K.W."/>
            <person name="Bougher N.L."/>
            <person name="Buchanan P."/>
            <person name="Buyck B."/>
            <person name="Bense V."/>
            <person name="Catcheside P."/>
            <person name="Chovatia M."/>
            <person name="Cooper J."/>
            <person name="Damon W."/>
            <person name="Desjardin D."/>
            <person name="Finy P."/>
            <person name="Geml J."/>
            <person name="Haridas S."/>
            <person name="Hughes K."/>
            <person name="Justo A."/>
            <person name="Karasinski D."/>
            <person name="Kautmanova I."/>
            <person name="Kiss B."/>
            <person name="Kocsube S."/>
            <person name="Kotiranta H."/>
            <person name="LaButti K.M."/>
            <person name="Lechner B.E."/>
            <person name="Liimatainen K."/>
            <person name="Lipzen A."/>
            <person name="Lukacs Z."/>
            <person name="Mihaltcheva S."/>
            <person name="Morgado L.N."/>
            <person name="Niskanen T."/>
            <person name="Noordeloos M.E."/>
            <person name="Ohm R.A."/>
            <person name="Ortiz-Santana B."/>
            <person name="Ovrebo C."/>
            <person name="Racz N."/>
            <person name="Riley R."/>
            <person name="Savchenko A."/>
            <person name="Shiryaev A."/>
            <person name="Soop K."/>
            <person name="Spirin V."/>
            <person name="Szebenyi C."/>
            <person name="Tomsovsky M."/>
            <person name="Tulloss R.E."/>
            <person name="Uehling J."/>
            <person name="Grigoriev I.V."/>
            <person name="Vagvolgyi C."/>
            <person name="Papp T."/>
            <person name="Martin F.M."/>
            <person name="Miettinen O."/>
            <person name="Hibbett D.S."/>
            <person name="Nagy L.G."/>
        </authorList>
    </citation>
    <scope>NUCLEOTIDE SEQUENCE [LARGE SCALE GENOMIC DNA]</scope>
    <source>
        <strain evidence="2 3">FP101781</strain>
    </source>
</reference>
<dbReference type="Proteomes" id="UP000298030">
    <property type="component" value="Unassembled WGS sequence"/>
</dbReference>
<protein>
    <submittedName>
        <fullName evidence="2">Uncharacterized protein</fullName>
    </submittedName>
</protein>
<sequence length="241" mass="26394">MSRALLYCVYPPWIPSVHRPPPRQIRHERRPGLATNTYGPEDDKHVQEKKTAYSRRGRGCSQTKDEGWRKLRVSGASEGKAGRAGTKEGGDTASGSSLNHLDDMKRTGFIGLRERDSQFAEGEESRTVQGPREPPLAESLTEPTLTVPPCHSSSSGHPASPCVEDLQPHLRLPTHDPASVLTAVLPNAQSFTIHSVTVNANSGSETRVVLGNIQYIVTEDDTRFEKDKIRGAVWGATAFFS</sequence>
<proteinExistence type="predicted"/>
<organism evidence="2 3">
    <name type="scientific">Coprinellus micaceus</name>
    <name type="common">Glistening ink-cap mushroom</name>
    <name type="synonym">Coprinus micaceus</name>
    <dbReference type="NCBI Taxonomy" id="71717"/>
    <lineage>
        <taxon>Eukaryota</taxon>
        <taxon>Fungi</taxon>
        <taxon>Dikarya</taxon>
        <taxon>Basidiomycota</taxon>
        <taxon>Agaricomycotina</taxon>
        <taxon>Agaricomycetes</taxon>
        <taxon>Agaricomycetidae</taxon>
        <taxon>Agaricales</taxon>
        <taxon>Agaricineae</taxon>
        <taxon>Psathyrellaceae</taxon>
        <taxon>Coprinellus</taxon>
    </lineage>
</organism>
<feature type="compositionally biased region" description="Basic and acidic residues" evidence="1">
    <location>
        <begin position="116"/>
        <end position="126"/>
    </location>
</feature>
<evidence type="ECO:0000256" key="1">
    <source>
        <dbReference type="SAM" id="MobiDB-lite"/>
    </source>
</evidence>
<feature type="region of interest" description="Disordered" evidence="1">
    <location>
        <begin position="17"/>
        <end position="102"/>
    </location>
</feature>
<comment type="caution">
    <text evidence="2">The sequence shown here is derived from an EMBL/GenBank/DDBJ whole genome shotgun (WGS) entry which is preliminary data.</text>
</comment>
<accession>A0A4Y7TSB6</accession>
<dbReference type="AlphaFoldDB" id="A0A4Y7TSB6"/>
<evidence type="ECO:0000313" key="3">
    <source>
        <dbReference type="Proteomes" id="UP000298030"/>
    </source>
</evidence>
<feature type="compositionally biased region" description="Basic and acidic residues" evidence="1">
    <location>
        <begin position="41"/>
        <end position="51"/>
    </location>
</feature>